<comment type="caution">
    <text evidence="18">The sequence shown here is derived from an EMBL/GenBank/DDBJ whole genome shotgun (WGS) entry which is preliminary data.</text>
</comment>
<name>A0A9P9WUH7_9PEZI</name>
<evidence type="ECO:0000256" key="8">
    <source>
        <dbReference type="ARBA" id="ARBA00023008"/>
    </source>
</evidence>
<dbReference type="GO" id="GO:0046872">
    <property type="term" value="F:metal ion binding"/>
    <property type="evidence" value="ECO:0007669"/>
    <property type="project" value="UniProtKB-KW"/>
</dbReference>
<evidence type="ECO:0000256" key="5">
    <source>
        <dbReference type="ARBA" id="ARBA00022729"/>
    </source>
</evidence>
<evidence type="ECO:0000256" key="4">
    <source>
        <dbReference type="ARBA" id="ARBA00022723"/>
    </source>
</evidence>
<evidence type="ECO:0000256" key="10">
    <source>
        <dbReference type="ARBA" id="ARBA00023157"/>
    </source>
</evidence>
<evidence type="ECO:0000256" key="15">
    <source>
        <dbReference type="ARBA" id="ARBA00047174"/>
    </source>
</evidence>
<evidence type="ECO:0000256" key="13">
    <source>
        <dbReference type="ARBA" id="ARBA00044502"/>
    </source>
</evidence>
<dbReference type="EMBL" id="JAFIMR010000004">
    <property type="protein sequence ID" value="KAI1879293.1"/>
    <property type="molecule type" value="Genomic_DNA"/>
</dbReference>
<keyword evidence="12" id="KW-0624">Polysaccharide degradation</keyword>
<keyword evidence="11" id="KW-0119">Carbohydrate metabolism</keyword>
<evidence type="ECO:0000256" key="14">
    <source>
        <dbReference type="ARBA" id="ARBA00045077"/>
    </source>
</evidence>
<evidence type="ECO:0000256" key="2">
    <source>
        <dbReference type="ARBA" id="ARBA00004613"/>
    </source>
</evidence>
<dbReference type="CDD" id="cd21175">
    <property type="entry name" value="LPMO_AA9"/>
    <property type="match status" value="1"/>
</dbReference>
<evidence type="ECO:0000313" key="18">
    <source>
        <dbReference type="EMBL" id="KAI1879293.1"/>
    </source>
</evidence>
<proteinExistence type="inferred from homology"/>
<dbReference type="OrthoDB" id="4849160at2759"/>
<dbReference type="PANTHER" id="PTHR33353">
    <property type="entry name" value="PUTATIVE (AFU_ORTHOLOGUE AFUA_1G12560)-RELATED"/>
    <property type="match status" value="1"/>
</dbReference>
<dbReference type="Gene3D" id="2.70.50.70">
    <property type="match status" value="1"/>
</dbReference>
<keyword evidence="6" id="KW-0136">Cellulose degradation</keyword>
<keyword evidence="8" id="KW-0186">Copper</keyword>
<organism evidence="18 19">
    <name type="scientific">Neoarthrinium moseri</name>
    <dbReference type="NCBI Taxonomy" id="1658444"/>
    <lineage>
        <taxon>Eukaryota</taxon>
        <taxon>Fungi</taxon>
        <taxon>Dikarya</taxon>
        <taxon>Ascomycota</taxon>
        <taxon>Pezizomycotina</taxon>
        <taxon>Sordariomycetes</taxon>
        <taxon>Xylariomycetidae</taxon>
        <taxon>Amphisphaeriales</taxon>
        <taxon>Apiosporaceae</taxon>
        <taxon>Neoarthrinium</taxon>
    </lineage>
</organism>
<dbReference type="Proteomes" id="UP000829685">
    <property type="component" value="Unassembled WGS sequence"/>
</dbReference>
<keyword evidence="9" id="KW-0503">Monooxygenase</keyword>
<evidence type="ECO:0000256" key="12">
    <source>
        <dbReference type="ARBA" id="ARBA00023326"/>
    </source>
</evidence>
<dbReference type="InterPro" id="IPR005103">
    <property type="entry name" value="AA9_LPMO"/>
</dbReference>
<feature type="chain" id="PRO_5040186247" description="lytic cellulose monooxygenase (C4-dehydrogenating)" evidence="16">
    <location>
        <begin position="16"/>
        <end position="228"/>
    </location>
</feature>
<evidence type="ECO:0000256" key="6">
    <source>
        <dbReference type="ARBA" id="ARBA00023001"/>
    </source>
</evidence>
<keyword evidence="4" id="KW-0479">Metal-binding</keyword>
<dbReference type="AlphaFoldDB" id="A0A9P9WUH7"/>
<comment type="subcellular location">
    <subcellularLocation>
        <location evidence="2">Secreted</location>
    </subcellularLocation>
</comment>
<evidence type="ECO:0000256" key="9">
    <source>
        <dbReference type="ARBA" id="ARBA00023033"/>
    </source>
</evidence>
<dbReference type="Pfam" id="PF03443">
    <property type="entry name" value="AA9"/>
    <property type="match status" value="1"/>
</dbReference>
<dbReference type="EC" id="1.14.99.56" evidence="15"/>
<keyword evidence="19" id="KW-1185">Reference proteome</keyword>
<keyword evidence="10" id="KW-1015">Disulfide bond</keyword>
<comment type="catalytic activity">
    <reaction evidence="14">
        <text>[(1-&gt;4)-beta-D-glucosyl]n+m + reduced acceptor + O2 = 4-dehydro-beta-D-glucosyl-[(1-&gt;4)-beta-D-glucosyl]n-1 + [(1-&gt;4)-beta-D-glucosyl]m + acceptor + H2O.</text>
        <dbReference type="EC" id="1.14.99.56"/>
    </reaction>
</comment>
<reference evidence="18" key="1">
    <citation type="submission" date="2021-03" db="EMBL/GenBank/DDBJ databases">
        <title>Revisited historic fungal species revealed as producer of novel bioactive compounds through whole genome sequencing and comparative genomics.</title>
        <authorList>
            <person name="Vignolle G.A."/>
            <person name="Hochenegger N."/>
            <person name="Mach R.L."/>
            <person name="Mach-Aigner A.R."/>
            <person name="Javad Rahimi M."/>
            <person name="Salim K.A."/>
            <person name="Chan C.M."/>
            <person name="Lim L.B.L."/>
            <person name="Cai F."/>
            <person name="Druzhinina I.S."/>
            <person name="U'Ren J.M."/>
            <person name="Derntl C."/>
        </authorList>
    </citation>
    <scope>NUCLEOTIDE SEQUENCE</scope>
    <source>
        <strain evidence="18">TUCIM 5799</strain>
    </source>
</reference>
<evidence type="ECO:0000256" key="3">
    <source>
        <dbReference type="ARBA" id="ARBA00022525"/>
    </source>
</evidence>
<feature type="domain" description="Auxiliary Activity family 9 catalytic" evidence="17">
    <location>
        <begin position="16"/>
        <end position="218"/>
    </location>
</feature>
<evidence type="ECO:0000256" key="7">
    <source>
        <dbReference type="ARBA" id="ARBA00023002"/>
    </source>
</evidence>
<dbReference type="GO" id="GO:0030245">
    <property type="term" value="P:cellulose catabolic process"/>
    <property type="evidence" value="ECO:0007669"/>
    <property type="project" value="UniProtKB-KW"/>
</dbReference>
<keyword evidence="7" id="KW-0560">Oxidoreductase</keyword>
<evidence type="ECO:0000256" key="16">
    <source>
        <dbReference type="SAM" id="SignalP"/>
    </source>
</evidence>
<dbReference type="InterPro" id="IPR049892">
    <property type="entry name" value="AA9"/>
</dbReference>
<comment type="cofactor">
    <cofactor evidence="1">
        <name>Cu(2+)</name>
        <dbReference type="ChEBI" id="CHEBI:29036"/>
    </cofactor>
</comment>
<evidence type="ECO:0000313" key="19">
    <source>
        <dbReference type="Proteomes" id="UP000829685"/>
    </source>
</evidence>
<dbReference type="GO" id="GO:0005576">
    <property type="term" value="C:extracellular region"/>
    <property type="evidence" value="ECO:0007669"/>
    <property type="project" value="UniProtKB-SubCell"/>
</dbReference>
<feature type="signal peptide" evidence="16">
    <location>
        <begin position="1"/>
        <end position="15"/>
    </location>
</feature>
<dbReference type="PANTHER" id="PTHR33353:SF10">
    <property type="entry name" value="ENDO-BETA-1,4-GLUCANASE D"/>
    <property type="match status" value="1"/>
</dbReference>
<evidence type="ECO:0000256" key="11">
    <source>
        <dbReference type="ARBA" id="ARBA00023277"/>
    </source>
</evidence>
<keyword evidence="3" id="KW-0964">Secreted</keyword>
<evidence type="ECO:0000259" key="17">
    <source>
        <dbReference type="Pfam" id="PF03443"/>
    </source>
</evidence>
<evidence type="ECO:0000256" key="1">
    <source>
        <dbReference type="ARBA" id="ARBA00001973"/>
    </source>
</evidence>
<dbReference type="GO" id="GO:0004497">
    <property type="term" value="F:monooxygenase activity"/>
    <property type="evidence" value="ECO:0007669"/>
    <property type="project" value="UniProtKB-KW"/>
</dbReference>
<gene>
    <name evidence="18" type="ORF">JX265_002247</name>
</gene>
<accession>A0A9P9WUH7</accession>
<protein>
    <recommendedName>
        <fullName evidence="15">lytic cellulose monooxygenase (C4-dehydrogenating)</fullName>
        <ecNumber evidence="15">1.14.99.56</ecNumber>
    </recommendedName>
</protein>
<keyword evidence="5 16" id="KW-0732">Signal</keyword>
<sequence>MKSVAFLALLGAAQAHYTFPKLSYNGAASAEWEFIRETTNHYSHGPVQDVNDSQLRCYELNPGTGASGIKTVTAGSSIAFPVDPSIQHPGPMHFYLAKVPSGNTAKTFSGEGNVWFKIYEEHPSVTDSGLVWSSNGATQVSVTIPSCVAPGDYLLRVEHIGLHSAGDKGGAQFYIGCAQLTVTGSGSKTFSGVSFPGAYSASDPGILINLYWPIPTSYKNPGPAPVKC</sequence>
<comment type="similarity">
    <text evidence="13">Belongs to the polysaccharide monooxygenase AA9 family.</text>
</comment>